<evidence type="ECO:0000259" key="1">
    <source>
        <dbReference type="PROSITE" id="PS50041"/>
    </source>
</evidence>
<dbReference type="InterPro" id="IPR016186">
    <property type="entry name" value="C-type_lectin-like/link_sf"/>
</dbReference>
<dbReference type="Proteomes" id="UP001634394">
    <property type="component" value="Unassembled WGS sequence"/>
</dbReference>
<gene>
    <name evidence="2" type="ORF">ACJMK2_039482</name>
</gene>
<dbReference type="EMBL" id="JBJQND010000007">
    <property type="protein sequence ID" value="KAL3871488.1"/>
    <property type="molecule type" value="Genomic_DNA"/>
</dbReference>
<organism evidence="2 3">
    <name type="scientific">Sinanodonta woodiana</name>
    <name type="common">Chinese pond mussel</name>
    <name type="synonym">Anodonta woodiana</name>
    <dbReference type="NCBI Taxonomy" id="1069815"/>
    <lineage>
        <taxon>Eukaryota</taxon>
        <taxon>Metazoa</taxon>
        <taxon>Spiralia</taxon>
        <taxon>Lophotrochozoa</taxon>
        <taxon>Mollusca</taxon>
        <taxon>Bivalvia</taxon>
        <taxon>Autobranchia</taxon>
        <taxon>Heteroconchia</taxon>
        <taxon>Palaeoheterodonta</taxon>
        <taxon>Unionida</taxon>
        <taxon>Unionoidea</taxon>
        <taxon>Unionidae</taxon>
        <taxon>Unioninae</taxon>
        <taxon>Sinanodonta</taxon>
    </lineage>
</organism>
<reference evidence="2 3" key="1">
    <citation type="submission" date="2024-11" db="EMBL/GenBank/DDBJ databases">
        <title>Chromosome-level genome assembly of the freshwater bivalve Anodonta woodiana.</title>
        <authorList>
            <person name="Chen X."/>
        </authorList>
    </citation>
    <scope>NUCLEOTIDE SEQUENCE [LARGE SCALE GENOMIC DNA]</scope>
    <source>
        <strain evidence="2">MN2024</strain>
        <tissue evidence="2">Gills</tissue>
    </source>
</reference>
<dbReference type="AlphaFoldDB" id="A0ABD3WE48"/>
<dbReference type="PROSITE" id="PS50041">
    <property type="entry name" value="C_TYPE_LECTIN_2"/>
    <property type="match status" value="1"/>
</dbReference>
<keyword evidence="3" id="KW-1185">Reference proteome</keyword>
<dbReference type="InterPro" id="IPR016187">
    <property type="entry name" value="CTDL_fold"/>
</dbReference>
<evidence type="ECO:0000313" key="2">
    <source>
        <dbReference type="EMBL" id="KAL3871488.1"/>
    </source>
</evidence>
<evidence type="ECO:0000313" key="3">
    <source>
        <dbReference type="Proteomes" id="UP001634394"/>
    </source>
</evidence>
<dbReference type="Pfam" id="PF00059">
    <property type="entry name" value="Lectin_C"/>
    <property type="match status" value="1"/>
</dbReference>
<dbReference type="CDD" id="cd00037">
    <property type="entry name" value="CLECT"/>
    <property type="match status" value="1"/>
</dbReference>
<accession>A0ABD3WE48</accession>
<sequence>MCMAFANAQAICKEEGGDLLEPDACSFPMFRGLSSLQSGQCRDYFVGAFRTPPALNYVTVRGAALPDNFPFWGAGQPSRVSNSGNLQACVQIDRSVMYLLNDDFCTETAGFICQKFI</sequence>
<protein>
    <recommendedName>
        <fullName evidence="1">C-type lectin domain-containing protein</fullName>
    </recommendedName>
</protein>
<dbReference type="SUPFAM" id="SSF56436">
    <property type="entry name" value="C-type lectin-like"/>
    <property type="match status" value="1"/>
</dbReference>
<feature type="domain" description="C-type lectin" evidence="1">
    <location>
        <begin position="1"/>
        <end position="114"/>
    </location>
</feature>
<proteinExistence type="predicted"/>
<dbReference type="Gene3D" id="3.10.100.10">
    <property type="entry name" value="Mannose-Binding Protein A, subunit A"/>
    <property type="match status" value="1"/>
</dbReference>
<comment type="caution">
    <text evidence="2">The sequence shown here is derived from an EMBL/GenBank/DDBJ whole genome shotgun (WGS) entry which is preliminary data.</text>
</comment>
<dbReference type="InterPro" id="IPR001304">
    <property type="entry name" value="C-type_lectin-like"/>
</dbReference>
<name>A0ABD3WE48_SINWO</name>